<reference evidence="2 3" key="1">
    <citation type="journal article" date="2016" name="Mol. Biol. Evol.">
        <title>Comparative Genomics of Early-Diverging Mushroom-Forming Fungi Provides Insights into the Origins of Lignocellulose Decay Capabilities.</title>
        <authorList>
            <person name="Nagy L.G."/>
            <person name="Riley R."/>
            <person name="Tritt A."/>
            <person name="Adam C."/>
            <person name="Daum C."/>
            <person name="Floudas D."/>
            <person name="Sun H."/>
            <person name="Yadav J.S."/>
            <person name="Pangilinan J."/>
            <person name="Larsson K.H."/>
            <person name="Matsuura K."/>
            <person name="Barry K."/>
            <person name="Labutti K."/>
            <person name="Kuo R."/>
            <person name="Ohm R.A."/>
            <person name="Bhattacharya S.S."/>
            <person name="Shirouzu T."/>
            <person name="Yoshinaga Y."/>
            <person name="Martin F.M."/>
            <person name="Grigoriev I.V."/>
            <person name="Hibbett D.S."/>
        </authorList>
    </citation>
    <scope>NUCLEOTIDE SEQUENCE [LARGE SCALE GENOMIC DNA]</scope>
    <source>
        <strain evidence="2 3">TUFC12733</strain>
    </source>
</reference>
<name>A0A167QVB9_CALVF</name>
<dbReference type="AlphaFoldDB" id="A0A167QVB9"/>
<evidence type="ECO:0000313" key="3">
    <source>
        <dbReference type="Proteomes" id="UP000076738"/>
    </source>
</evidence>
<gene>
    <name evidence="2" type="ORF">CALVIDRAFT_533923</name>
</gene>
<protein>
    <submittedName>
        <fullName evidence="2">Uncharacterized protein</fullName>
    </submittedName>
</protein>
<keyword evidence="3" id="KW-1185">Reference proteome</keyword>
<dbReference type="EMBL" id="KV417270">
    <property type="protein sequence ID" value="KZP00277.1"/>
    <property type="molecule type" value="Genomic_DNA"/>
</dbReference>
<accession>A0A167QVB9</accession>
<sequence>MSAHARPATRGSPLASGKAAPARWHASSLSPRAGSKPQARRRNKLGFYTRLPKGCASRHARDAAGALVACFLFSISG</sequence>
<evidence type="ECO:0000256" key="1">
    <source>
        <dbReference type="SAM" id="MobiDB-lite"/>
    </source>
</evidence>
<feature type="region of interest" description="Disordered" evidence="1">
    <location>
        <begin position="1"/>
        <end position="44"/>
    </location>
</feature>
<proteinExistence type="predicted"/>
<evidence type="ECO:0000313" key="2">
    <source>
        <dbReference type="EMBL" id="KZP00277.1"/>
    </source>
</evidence>
<organism evidence="2 3">
    <name type="scientific">Calocera viscosa (strain TUFC12733)</name>
    <dbReference type="NCBI Taxonomy" id="1330018"/>
    <lineage>
        <taxon>Eukaryota</taxon>
        <taxon>Fungi</taxon>
        <taxon>Dikarya</taxon>
        <taxon>Basidiomycota</taxon>
        <taxon>Agaricomycotina</taxon>
        <taxon>Dacrymycetes</taxon>
        <taxon>Dacrymycetales</taxon>
        <taxon>Dacrymycetaceae</taxon>
        <taxon>Calocera</taxon>
    </lineage>
</organism>
<dbReference type="Proteomes" id="UP000076738">
    <property type="component" value="Unassembled WGS sequence"/>
</dbReference>